<dbReference type="Proteomes" id="UP000028839">
    <property type="component" value="Unassembled WGS sequence"/>
</dbReference>
<dbReference type="Pfam" id="PF01464">
    <property type="entry name" value="SLT"/>
    <property type="match status" value="1"/>
</dbReference>
<dbReference type="InterPro" id="IPR023346">
    <property type="entry name" value="Lysozyme-like_dom_sf"/>
</dbReference>
<accession>A0A0E2Z4P9</accession>
<dbReference type="PANTHER" id="PTHR37423">
    <property type="entry name" value="SOLUBLE LYTIC MUREIN TRANSGLYCOSYLASE-RELATED"/>
    <property type="match status" value="1"/>
</dbReference>
<dbReference type="PANTHER" id="PTHR37423:SF2">
    <property type="entry name" value="MEMBRANE-BOUND LYTIC MUREIN TRANSGLYCOSYLASE C"/>
    <property type="match status" value="1"/>
</dbReference>
<dbReference type="AlphaFoldDB" id="A0A0E2Z4P9"/>
<proteinExistence type="inferred from homology"/>
<dbReference type="SUPFAM" id="SSF53955">
    <property type="entry name" value="Lysozyme-like"/>
    <property type="match status" value="1"/>
</dbReference>
<evidence type="ECO:0000259" key="2">
    <source>
        <dbReference type="Pfam" id="PF01464"/>
    </source>
</evidence>
<sequence length="190" mass="22292">MKPLDYSQLFMLIFFYTLLGITAAAELPELDRQIRHQLVSAAGKKDGFKDRFHAQVWLLDMEYRFRTRIPQLKKRLAILRLVHREAVQANLAPELVLAIIEVESNFNRFAISEAGARGLMQIMPFWLKEIGHKEDNLMDIATNLRFGCTILRRYINREKGDLTRALARYNGSIGKTWYPNRVYKALRHWQ</sequence>
<dbReference type="CDD" id="cd00254">
    <property type="entry name" value="LT-like"/>
    <property type="match status" value="1"/>
</dbReference>
<comment type="caution">
    <text evidence="3">The sequence shown here is derived from an EMBL/GenBank/DDBJ whole genome shotgun (WGS) entry which is preliminary data.</text>
</comment>
<evidence type="ECO:0000313" key="3">
    <source>
        <dbReference type="EMBL" id="KFI20181.1"/>
    </source>
</evidence>
<evidence type="ECO:0000313" key="4">
    <source>
        <dbReference type="Proteomes" id="UP000028839"/>
    </source>
</evidence>
<protein>
    <submittedName>
        <fullName evidence="3">Transglycosylase</fullName>
    </submittedName>
</protein>
<dbReference type="Gene3D" id="1.10.530.10">
    <property type="match status" value="1"/>
</dbReference>
<reference evidence="3 4" key="1">
    <citation type="submission" date="2014-07" db="EMBL/GenBank/DDBJ databases">
        <title>Comparative analysis of Nitrosococcus oceani genome inventories of strains from Pacific and Atlantic gyres.</title>
        <authorList>
            <person name="Lim C.K."/>
            <person name="Wang L."/>
            <person name="Sayavedra-Soto L.A."/>
            <person name="Klotz M.G."/>
        </authorList>
    </citation>
    <scope>NUCLEOTIDE SEQUENCE [LARGE SCALE GENOMIC DNA]</scope>
    <source>
        <strain evidence="3 4">C-27</strain>
    </source>
</reference>
<feature type="domain" description="Transglycosylase SLT" evidence="2">
    <location>
        <begin position="83"/>
        <end position="181"/>
    </location>
</feature>
<dbReference type="OrthoDB" id="92254at2"/>
<dbReference type="InterPro" id="IPR008258">
    <property type="entry name" value="Transglycosylase_SLT_dom_1"/>
</dbReference>
<evidence type="ECO:0000256" key="1">
    <source>
        <dbReference type="ARBA" id="ARBA00007734"/>
    </source>
</evidence>
<dbReference type="EMBL" id="JPGN01000025">
    <property type="protein sequence ID" value="KFI20181.1"/>
    <property type="molecule type" value="Genomic_DNA"/>
</dbReference>
<gene>
    <name evidence="3" type="ORF">IB75_04530</name>
</gene>
<comment type="similarity">
    <text evidence="1">Belongs to the transglycosylase Slt family.</text>
</comment>
<organism evidence="3 4">
    <name type="scientific">Nitrosococcus oceani C-27</name>
    <dbReference type="NCBI Taxonomy" id="314279"/>
    <lineage>
        <taxon>Bacteria</taxon>
        <taxon>Pseudomonadati</taxon>
        <taxon>Pseudomonadota</taxon>
        <taxon>Gammaproteobacteria</taxon>
        <taxon>Chromatiales</taxon>
        <taxon>Chromatiaceae</taxon>
        <taxon>Nitrosococcus</taxon>
    </lineage>
</organism>
<name>A0A0E2Z4P9_9GAMM</name>
<dbReference type="HOGENOM" id="CLU_088197_0_0_6"/>